<dbReference type="GO" id="GO:0030694">
    <property type="term" value="C:bacterial-type flagellum basal body, rod"/>
    <property type="evidence" value="ECO:0007669"/>
    <property type="project" value="UniProtKB-UniRule"/>
</dbReference>
<dbReference type="PANTHER" id="PTHR30435:SF19">
    <property type="entry name" value="FLAGELLAR BASAL-BODY ROD PROTEIN FLGG"/>
    <property type="match status" value="1"/>
</dbReference>
<keyword evidence="9" id="KW-1185">Reference proteome</keyword>
<reference evidence="8" key="1">
    <citation type="journal article" date="2014" name="Int. J. Syst. Evol. Microbiol.">
        <title>Complete genome sequence of Corynebacterium casei LMG S-19264T (=DSM 44701T), isolated from a smear-ripened cheese.</title>
        <authorList>
            <consortium name="US DOE Joint Genome Institute (JGI-PGF)"/>
            <person name="Walter F."/>
            <person name="Albersmeier A."/>
            <person name="Kalinowski J."/>
            <person name="Ruckert C."/>
        </authorList>
    </citation>
    <scope>NUCLEOTIDE SEQUENCE</scope>
    <source>
        <strain evidence="8">CGMCC 1.15254</strain>
    </source>
</reference>
<dbReference type="InterPro" id="IPR010930">
    <property type="entry name" value="Flg_bb/hook_C_dom"/>
</dbReference>
<keyword evidence="8" id="KW-0966">Cell projection</keyword>
<evidence type="ECO:0000256" key="1">
    <source>
        <dbReference type="ARBA" id="ARBA00004117"/>
    </source>
</evidence>
<evidence type="ECO:0000259" key="7">
    <source>
        <dbReference type="Pfam" id="PF22692"/>
    </source>
</evidence>
<evidence type="ECO:0000256" key="4">
    <source>
        <dbReference type="RuleBase" id="RU362116"/>
    </source>
</evidence>
<dbReference type="Pfam" id="PF22692">
    <property type="entry name" value="LlgE_F_G_D1"/>
    <property type="match status" value="1"/>
</dbReference>
<evidence type="ECO:0000313" key="9">
    <source>
        <dbReference type="Proteomes" id="UP000632498"/>
    </source>
</evidence>
<evidence type="ECO:0000256" key="3">
    <source>
        <dbReference type="ARBA" id="ARBA00023143"/>
    </source>
</evidence>
<accession>A0A917BRN5</accession>
<gene>
    <name evidence="8" type="ORF">GCM10011332_07410</name>
</gene>
<comment type="similarity">
    <text evidence="2 4">Belongs to the flagella basal body rod proteins family.</text>
</comment>
<dbReference type="Pfam" id="PF06429">
    <property type="entry name" value="Flg_bbr_C"/>
    <property type="match status" value="1"/>
</dbReference>
<comment type="subunit">
    <text evidence="4">The basal body constitutes a major portion of the flagellar organelle and consists of five rings (E,L,P,S, and M) mounted on a central rod. The rod consists of about 26 subunits of FlgG in the distal portion, and FlgB, FlgC and FlgF are thought to build up the proximal portion of the rod with about 6 subunits each.</text>
</comment>
<dbReference type="NCBIfam" id="TIGR03506">
    <property type="entry name" value="FlgEFG_subfam"/>
    <property type="match status" value="1"/>
</dbReference>
<dbReference type="PROSITE" id="PS00588">
    <property type="entry name" value="FLAGELLA_BB_ROD"/>
    <property type="match status" value="1"/>
</dbReference>
<dbReference type="EMBL" id="BMHV01000004">
    <property type="protein sequence ID" value="GGF56425.1"/>
    <property type="molecule type" value="Genomic_DNA"/>
</dbReference>
<keyword evidence="3 4" id="KW-0975">Bacterial flagellum</keyword>
<dbReference type="Pfam" id="PF00460">
    <property type="entry name" value="Flg_bb_rod"/>
    <property type="match status" value="1"/>
</dbReference>
<dbReference type="RefSeq" id="WP_188661766.1">
    <property type="nucleotide sequence ID" value="NZ_BMHV01000004.1"/>
</dbReference>
<dbReference type="AlphaFoldDB" id="A0A917BRN5"/>
<reference evidence="8" key="2">
    <citation type="submission" date="2020-09" db="EMBL/GenBank/DDBJ databases">
        <authorList>
            <person name="Sun Q."/>
            <person name="Zhou Y."/>
        </authorList>
    </citation>
    <scope>NUCLEOTIDE SEQUENCE</scope>
    <source>
        <strain evidence="8">CGMCC 1.15254</strain>
    </source>
</reference>
<comment type="caution">
    <text evidence="8">The sequence shown here is derived from an EMBL/GenBank/DDBJ whole genome shotgun (WGS) entry which is preliminary data.</text>
</comment>
<feature type="domain" description="Flagellar basal-body/hook protein C-terminal" evidence="6">
    <location>
        <begin position="195"/>
        <end position="238"/>
    </location>
</feature>
<dbReference type="GO" id="GO:0071978">
    <property type="term" value="P:bacterial-type flagellum-dependent swarming motility"/>
    <property type="evidence" value="ECO:0007669"/>
    <property type="project" value="TreeGrafter"/>
</dbReference>
<sequence>MENTLLIALSRQTTLRREMTSVANNIANMNTHAYKRESMMFDDFLMRSKGGEAIMGDKLKFVRDVSQYRDLSEGNLEETGNSLDVAIHGDGYFVVETPQGNRYTRNGHFQLNNEGIVVTSDGHPVLTAEGDQVSIQANDSRIEISRTGQIYTDGGEIGKLSIVNFENPQFLNKVSSTMYSSDTPGTQIEQPHVIQGKLELSNVQPIIEMTRMIDVHRSYEKAKDLVGKEDERIKKALTLISDR</sequence>
<evidence type="ECO:0000313" key="8">
    <source>
        <dbReference type="EMBL" id="GGF56425.1"/>
    </source>
</evidence>
<keyword evidence="8" id="KW-0969">Cilium</keyword>
<keyword evidence="8" id="KW-0282">Flagellum</keyword>
<name>A0A917BRN5_9PROT</name>
<evidence type="ECO:0000256" key="2">
    <source>
        <dbReference type="ARBA" id="ARBA00009677"/>
    </source>
</evidence>
<dbReference type="InterPro" id="IPR001444">
    <property type="entry name" value="Flag_bb_rod_N"/>
</dbReference>
<protein>
    <recommendedName>
        <fullName evidence="4">Flagellar basal-body rod protein FlgF</fullName>
    </recommendedName>
</protein>
<dbReference type="PANTHER" id="PTHR30435">
    <property type="entry name" value="FLAGELLAR PROTEIN"/>
    <property type="match status" value="1"/>
</dbReference>
<dbReference type="Proteomes" id="UP000632498">
    <property type="component" value="Unassembled WGS sequence"/>
</dbReference>
<dbReference type="NCBIfam" id="TIGR02490">
    <property type="entry name" value="flgF"/>
    <property type="match status" value="1"/>
</dbReference>
<dbReference type="InterPro" id="IPR020013">
    <property type="entry name" value="Flagellar_FlgE/F/G"/>
</dbReference>
<feature type="domain" description="Flagellar basal body rod protein N-terminal" evidence="5">
    <location>
        <begin position="5"/>
        <end position="35"/>
    </location>
</feature>
<organism evidence="8 9">
    <name type="scientific">Terasakiella brassicae</name>
    <dbReference type="NCBI Taxonomy" id="1634917"/>
    <lineage>
        <taxon>Bacteria</taxon>
        <taxon>Pseudomonadati</taxon>
        <taxon>Pseudomonadota</taxon>
        <taxon>Alphaproteobacteria</taxon>
        <taxon>Rhodospirillales</taxon>
        <taxon>Terasakiellaceae</taxon>
        <taxon>Terasakiella</taxon>
    </lineage>
</organism>
<dbReference type="InterPro" id="IPR053967">
    <property type="entry name" value="LlgE_F_G-like_D1"/>
</dbReference>
<dbReference type="InterPro" id="IPR019776">
    <property type="entry name" value="Flagellar_basal_body_rod_CS"/>
</dbReference>
<dbReference type="InterPro" id="IPR012836">
    <property type="entry name" value="FlgF"/>
</dbReference>
<evidence type="ECO:0000259" key="6">
    <source>
        <dbReference type="Pfam" id="PF06429"/>
    </source>
</evidence>
<dbReference type="InterPro" id="IPR037925">
    <property type="entry name" value="FlgE/F/G-like"/>
</dbReference>
<proteinExistence type="inferred from homology"/>
<comment type="subcellular location">
    <subcellularLocation>
        <location evidence="1 4">Bacterial flagellum basal body</location>
    </subcellularLocation>
</comment>
<evidence type="ECO:0000259" key="5">
    <source>
        <dbReference type="Pfam" id="PF00460"/>
    </source>
</evidence>
<dbReference type="SUPFAM" id="SSF117143">
    <property type="entry name" value="Flagellar hook protein flgE"/>
    <property type="match status" value="1"/>
</dbReference>
<feature type="domain" description="Flagellar hook protein FlgE/F/G-like D1" evidence="7">
    <location>
        <begin position="86"/>
        <end position="151"/>
    </location>
</feature>